<sequence length="284" mass="30126">MTDSLHTSQQERHTGTQPPECSSISVHLQPGKYNPSPPVPERRRVTLGGRDEASQGKGQAGKEGGEGGKGDLEVCHIRCPAGVTWSPAPTIKTRSAHVEVKLPAPQTGLSVALRMLCGIPPLPLPALPPEPPLPTDMPTAVSQPCSTLASPSPSPSPSPFPSPPPAEDETWRIGRPSEAPANDAKHYIVDAFQVAGVEREALCQHVPVVCKTQFLVCTGVCPCSCISSQGLTTNTFRQSDVWRFTSGGTDPSGRFRSGGVQGTNYGLTHNVPVTLIRMLMYIAT</sequence>
<proteinExistence type="predicted"/>
<feature type="region of interest" description="Disordered" evidence="1">
    <location>
        <begin position="127"/>
        <end position="179"/>
    </location>
</feature>
<feature type="region of interest" description="Disordered" evidence="1">
    <location>
        <begin position="1"/>
        <end position="69"/>
    </location>
</feature>
<name>A0A5B7G711_PORTR</name>
<feature type="compositionally biased region" description="Polar residues" evidence="1">
    <location>
        <begin position="15"/>
        <end position="26"/>
    </location>
</feature>
<keyword evidence="3" id="KW-1185">Reference proteome</keyword>
<feature type="compositionally biased region" description="Basic and acidic residues" evidence="1">
    <location>
        <begin position="40"/>
        <end position="54"/>
    </location>
</feature>
<protein>
    <submittedName>
        <fullName evidence="2">Uncharacterized protein</fullName>
    </submittedName>
</protein>
<evidence type="ECO:0000313" key="2">
    <source>
        <dbReference type="EMBL" id="MPC53043.1"/>
    </source>
</evidence>
<accession>A0A5B7G711</accession>
<reference evidence="2 3" key="1">
    <citation type="submission" date="2019-05" db="EMBL/GenBank/DDBJ databases">
        <title>Another draft genome of Portunus trituberculatus and its Hox gene families provides insights of decapod evolution.</title>
        <authorList>
            <person name="Jeong J.-H."/>
            <person name="Song I."/>
            <person name="Kim S."/>
            <person name="Choi T."/>
            <person name="Kim D."/>
            <person name="Ryu S."/>
            <person name="Kim W."/>
        </authorList>
    </citation>
    <scope>NUCLEOTIDE SEQUENCE [LARGE SCALE GENOMIC DNA]</scope>
    <source>
        <tissue evidence="2">Muscle</tissue>
    </source>
</reference>
<feature type="compositionally biased region" description="Pro residues" evidence="1">
    <location>
        <begin position="152"/>
        <end position="165"/>
    </location>
</feature>
<dbReference type="EMBL" id="VSRR010011345">
    <property type="protein sequence ID" value="MPC53043.1"/>
    <property type="molecule type" value="Genomic_DNA"/>
</dbReference>
<gene>
    <name evidence="2" type="ORF">E2C01_046927</name>
</gene>
<evidence type="ECO:0000313" key="3">
    <source>
        <dbReference type="Proteomes" id="UP000324222"/>
    </source>
</evidence>
<dbReference type="AlphaFoldDB" id="A0A5B7G711"/>
<evidence type="ECO:0000256" key="1">
    <source>
        <dbReference type="SAM" id="MobiDB-lite"/>
    </source>
</evidence>
<feature type="compositionally biased region" description="Polar residues" evidence="1">
    <location>
        <begin position="140"/>
        <end position="149"/>
    </location>
</feature>
<comment type="caution">
    <text evidence="2">The sequence shown here is derived from an EMBL/GenBank/DDBJ whole genome shotgun (WGS) entry which is preliminary data.</text>
</comment>
<dbReference type="Proteomes" id="UP000324222">
    <property type="component" value="Unassembled WGS sequence"/>
</dbReference>
<organism evidence="2 3">
    <name type="scientific">Portunus trituberculatus</name>
    <name type="common">Swimming crab</name>
    <name type="synonym">Neptunus trituberculatus</name>
    <dbReference type="NCBI Taxonomy" id="210409"/>
    <lineage>
        <taxon>Eukaryota</taxon>
        <taxon>Metazoa</taxon>
        <taxon>Ecdysozoa</taxon>
        <taxon>Arthropoda</taxon>
        <taxon>Crustacea</taxon>
        <taxon>Multicrustacea</taxon>
        <taxon>Malacostraca</taxon>
        <taxon>Eumalacostraca</taxon>
        <taxon>Eucarida</taxon>
        <taxon>Decapoda</taxon>
        <taxon>Pleocyemata</taxon>
        <taxon>Brachyura</taxon>
        <taxon>Eubrachyura</taxon>
        <taxon>Portunoidea</taxon>
        <taxon>Portunidae</taxon>
        <taxon>Portuninae</taxon>
        <taxon>Portunus</taxon>
    </lineage>
</organism>